<reference evidence="2" key="1">
    <citation type="submission" date="2019-05" db="EMBL/GenBank/DDBJ databases">
        <title>Bacteriocin occurrence and activity in Escherichia coli isolated from bovines and wastewater.</title>
        <authorList>
            <person name="Cameron A."/>
            <person name="Zaheer R."/>
            <person name="Barbieri R."/>
            <person name="McAllister T.A."/>
        </authorList>
    </citation>
    <scope>NUCLEOTIDE SEQUENCE</scope>
    <source>
        <strain evidence="2">0638J</strain>
    </source>
</reference>
<name>A0A5B9SUT0_ECOLX</name>
<protein>
    <recommendedName>
        <fullName evidence="1">Group II intron maturase-specific domain-containing protein</fullName>
    </recommendedName>
</protein>
<dbReference type="Pfam" id="PF08388">
    <property type="entry name" value="GIIM"/>
    <property type="match status" value="1"/>
</dbReference>
<dbReference type="AlphaFoldDB" id="A0A5B9SUT0"/>
<dbReference type="InterPro" id="IPR013597">
    <property type="entry name" value="Mat_intron_G2"/>
</dbReference>
<feature type="domain" description="Group II intron maturase-specific" evidence="1">
    <location>
        <begin position="85"/>
        <end position="154"/>
    </location>
</feature>
<organism evidence="2">
    <name type="scientific">Escherichia coli</name>
    <dbReference type="NCBI Taxonomy" id="562"/>
    <lineage>
        <taxon>Bacteria</taxon>
        <taxon>Pseudomonadati</taxon>
        <taxon>Pseudomonadota</taxon>
        <taxon>Gammaproteobacteria</taxon>
        <taxon>Enterobacterales</taxon>
        <taxon>Enterobacteriaceae</taxon>
        <taxon>Escherichia</taxon>
    </lineage>
</organism>
<gene>
    <name evidence="2" type="ORF">EC0638J-ColB-ColM_00156</name>
</gene>
<accession>A0A5B9SUT0</accession>
<dbReference type="InterPro" id="IPR043502">
    <property type="entry name" value="DNA/RNA_pol_sf"/>
</dbReference>
<dbReference type="RefSeq" id="WP_234695384.1">
    <property type="nucleotide sequence ID" value="NZ_BFFX01000029.1"/>
</dbReference>
<evidence type="ECO:0000259" key="1">
    <source>
        <dbReference type="Pfam" id="PF08388"/>
    </source>
</evidence>
<proteinExistence type="predicted"/>
<evidence type="ECO:0000313" key="2">
    <source>
        <dbReference type="EMBL" id="QEG95544.1"/>
    </source>
</evidence>
<dbReference type="EMBL" id="MK878517">
    <property type="protein sequence ID" value="QEG95544.1"/>
    <property type="molecule type" value="Genomic_DNA"/>
</dbReference>
<dbReference type="SUPFAM" id="SSF56672">
    <property type="entry name" value="DNA/RNA polymerases"/>
    <property type="match status" value="1"/>
</dbReference>
<sequence>MDLALKQRGHRFAWYSDDCNEYVRSQKADKRVSRWMRKIYEQLHLRMNGKKTEVGPVFGRKLLGYCLRRWSGNTVKIAVAPKALDTFKRRIRLIARSVRDQGMTQIAEQIRIYLRGWKSCFRLAQTPKIFKELDSWIRHRLRAIHLKHWRRHSEAKLAFDDCILRHI</sequence>